<evidence type="ECO:0000313" key="2">
    <source>
        <dbReference type="EMBL" id="MDQ7248934.1"/>
    </source>
</evidence>
<dbReference type="Proteomes" id="UP001230156">
    <property type="component" value="Unassembled WGS sequence"/>
</dbReference>
<evidence type="ECO:0008006" key="4">
    <source>
        <dbReference type="Google" id="ProtNLM"/>
    </source>
</evidence>
<comment type="caution">
    <text evidence="2">The sequence shown here is derived from an EMBL/GenBank/DDBJ whole genome shotgun (WGS) entry which is preliminary data.</text>
</comment>
<dbReference type="EMBL" id="JAUYVI010000004">
    <property type="protein sequence ID" value="MDQ7248934.1"/>
    <property type="molecule type" value="Genomic_DNA"/>
</dbReference>
<organism evidence="2 3">
    <name type="scientific">Dongia sedimenti</name>
    <dbReference type="NCBI Taxonomy" id="3064282"/>
    <lineage>
        <taxon>Bacteria</taxon>
        <taxon>Pseudomonadati</taxon>
        <taxon>Pseudomonadota</taxon>
        <taxon>Alphaproteobacteria</taxon>
        <taxon>Rhodospirillales</taxon>
        <taxon>Dongiaceae</taxon>
        <taxon>Dongia</taxon>
    </lineage>
</organism>
<sequence length="178" mass="19624">MSGGIFGIAGRIAPVLLLALLGGGVSGCSSSCTGDPRTDNYFCAQKNMSSYQNRLNQTQQSAENLQDENVQLQRQNEDLAAQRQDLNQQIDKVSVELRNLDAELGKMNARIKAARSNGNVNQQKLTQASRELQRVQDQSKLAQTDTSSPLAQRQAELDRLKKRTQELEADIDAILQAH</sequence>
<keyword evidence="3" id="KW-1185">Reference proteome</keyword>
<feature type="coiled-coil region" evidence="1">
    <location>
        <begin position="48"/>
        <end position="177"/>
    </location>
</feature>
<keyword evidence="1" id="KW-0175">Coiled coil</keyword>
<evidence type="ECO:0000256" key="1">
    <source>
        <dbReference type="SAM" id="Coils"/>
    </source>
</evidence>
<dbReference type="RefSeq" id="WP_379956415.1">
    <property type="nucleotide sequence ID" value="NZ_JAUYVI010000004.1"/>
</dbReference>
<accession>A0ABU0YMH4</accession>
<evidence type="ECO:0000313" key="3">
    <source>
        <dbReference type="Proteomes" id="UP001230156"/>
    </source>
</evidence>
<gene>
    <name evidence="2" type="ORF">Q8A70_14710</name>
</gene>
<dbReference type="Gene3D" id="1.10.287.1490">
    <property type="match status" value="1"/>
</dbReference>
<protein>
    <recommendedName>
        <fullName evidence="4">Lipoprotein</fullName>
    </recommendedName>
</protein>
<reference evidence="3" key="1">
    <citation type="submission" date="2023-08" db="EMBL/GenBank/DDBJ databases">
        <title>Rhodospirillaceae gen. nov., a novel taxon isolated from the Yangtze River Yuezi River estuary sludge.</title>
        <authorList>
            <person name="Ruan L."/>
        </authorList>
    </citation>
    <scope>NUCLEOTIDE SEQUENCE [LARGE SCALE GENOMIC DNA]</scope>
    <source>
        <strain evidence="3">R-7</strain>
    </source>
</reference>
<proteinExistence type="predicted"/>
<name>A0ABU0YMH4_9PROT</name>